<organism evidence="1 2">
    <name type="scientific">Pluteus cervinus</name>
    <dbReference type="NCBI Taxonomy" id="181527"/>
    <lineage>
        <taxon>Eukaryota</taxon>
        <taxon>Fungi</taxon>
        <taxon>Dikarya</taxon>
        <taxon>Basidiomycota</taxon>
        <taxon>Agaricomycotina</taxon>
        <taxon>Agaricomycetes</taxon>
        <taxon>Agaricomycetidae</taxon>
        <taxon>Agaricales</taxon>
        <taxon>Pluteineae</taxon>
        <taxon>Pluteaceae</taxon>
        <taxon>Pluteus</taxon>
    </lineage>
</organism>
<protein>
    <submittedName>
        <fullName evidence="1">Uncharacterized protein</fullName>
    </submittedName>
</protein>
<name>A0ACD3A1Z1_9AGAR</name>
<accession>A0ACD3A1Z1</accession>
<evidence type="ECO:0000313" key="2">
    <source>
        <dbReference type="Proteomes" id="UP000308600"/>
    </source>
</evidence>
<evidence type="ECO:0000313" key="1">
    <source>
        <dbReference type="EMBL" id="TFK59732.1"/>
    </source>
</evidence>
<dbReference type="EMBL" id="ML208906">
    <property type="protein sequence ID" value="TFK59732.1"/>
    <property type="molecule type" value="Genomic_DNA"/>
</dbReference>
<dbReference type="Proteomes" id="UP000308600">
    <property type="component" value="Unassembled WGS sequence"/>
</dbReference>
<proteinExistence type="predicted"/>
<reference evidence="1 2" key="1">
    <citation type="journal article" date="2019" name="Nat. Ecol. Evol.">
        <title>Megaphylogeny resolves global patterns of mushroom evolution.</title>
        <authorList>
            <person name="Varga T."/>
            <person name="Krizsan K."/>
            <person name="Foldi C."/>
            <person name="Dima B."/>
            <person name="Sanchez-Garcia M."/>
            <person name="Sanchez-Ramirez S."/>
            <person name="Szollosi G.J."/>
            <person name="Szarkandi J.G."/>
            <person name="Papp V."/>
            <person name="Albert L."/>
            <person name="Andreopoulos W."/>
            <person name="Angelini C."/>
            <person name="Antonin V."/>
            <person name="Barry K.W."/>
            <person name="Bougher N.L."/>
            <person name="Buchanan P."/>
            <person name="Buyck B."/>
            <person name="Bense V."/>
            <person name="Catcheside P."/>
            <person name="Chovatia M."/>
            <person name="Cooper J."/>
            <person name="Damon W."/>
            <person name="Desjardin D."/>
            <person name="Finy P."/>
            <person name="Geml J."/>
            <person name="Haridas S."/>
            <person name="Hughes K."/>
            <person name="Justo A."/>
            <person name="Karasinski D."/>
            <person name="Kautmanova I."/>
            <person name="Kiss B."/>
            <person name="Kocsube S."/>
            <person name="Kotiranta H."/>
            <person name="LaButti K.M."/>
            <person name="Lechner B.E."/>
            <person name="Liimatainen K."/>
            <person name="Lipzen A."/>
            <person name="Lukacs Z."/>
            <person name="Mihaltcheva S."/>
            <person name="Morgado L.N."/>
            <person name="Niskanen T."/>
            <person name="Noordeloos M.E."/>
            <person name="Ohm R.A."/>
            <person name="Ortiz-Santana B."/>
            <person name="Ovrebo C."/>
            <person name="Racz N."/>
            <person name="Riley R."/>
            <person name="Savchenko A."/>
            <person name="Shiryaev A."/>
            <person name="Soop K."/>
            <person name="Spirin V."/>
            <person name="Szebenyi C."/>
            <person name="Tomsovsky M."/>
            <person name="Tulloss R.E."/>
            <person name="Uehling J."/>
            <person name="Grigoriev I.V."/>
            <person name="Vagvolgyi C."/>
            <person name="Papp T."/>
            <person name="Martin F.M."/>
            <person name="Miettinen O."/>
            <person name="Hibbett D.S."/>
            <person name="Nagy L.G."/>
        </authorList>
    </citation>
    <scope>NUCLEOTIDE SEQUENCE [LARGE SCALE GENOMIC DNA]</scope>
    <source>
        <strain evidence="1 2">NL-1719</strain>
    </source>
</reference>
<keyword evidence="2" id="KW-1185">Reference proteome</keyword>
<gene>
    <name evidence="1" type="ORF">BDN72DRAFT_864914</name>
</gene>
<sequence length="220" mass="23015">MNEDGSWIRNGPPVTDEHLPTKITCPITHDSRFIALGLFKSTGSHVVDGEIADGLLGLVHTRGGIKTSSSGPTRTHRKGGTPYSKPKNDTKQWSTPMQPTHPAFKPTASTTTSDPTKTASTNPFPPSTPSNGKKNRKNKKGKKPGDTASSVSALASAVPTTTAAPIVAPTVPAPAVVPATSNEAPVEIDDTEMADADNIKPGDDDETVLKKADALFRADS</sequence>